<dbReference type="OrthoDB" id="3270804at2759"/>
<evidence type="ECO:0000313" key="4">
    <source>
        <dbReference type="Proteomes" id="UP000807769"/>
    </source>
</evidence>
<feature type="region of interest" description="Disordered" evidence="1">
    <location>
        <begin position="1"/>
        <end position="23"/>
    </location>
</feature>
<dbReference type="InterPro" id="IPR009027">
    <property type="entry name" value="Ribosomal_bL9/RNase_H1_N"/>
</dbReference>
<dbReference type="SUPFAM" id="SSF55658">
    <property type="entry name" value="L9 N-domain-like"/>
    <property type="match status" value="1"/>
</dbReference>
<gene>
    <name evidence="3" type="ORF">BJ212DRAFT_1303779</name>
</gene>
<comment type="caution">
    <text evidence="3">The sequence shown here is derived from an EMBL/GenBank/DDBJ whole genome shotgun (WGS) entry which is preliminary data.</text>
</comment>
<proteinExistence type="predicted"/>
<dbReference type="GeneID" id="64627501"/>
<sequence>MPAVPIADGDSGNGTDVVPAAPIADGDSGIGTDVVPAVHIADGNGGNGTDSLTALLAQMNITGDQASDMTSTIHDVVQNALVAAVSIISTVLTTLASASPTPASTPVPTLTPSPVLVPAPLAVVPQVNVTYHVPAAGAMGPFYWVTHGHRIGIFSTWQQTSSHVIGMSRASFSKVLSVAEGIWLMEEAIDCSEMEVLM</sequence>
<dbReference type="AlphaFoldDB" id="A0A9P7J747"/>
<evidence type="ECO:0000259" key="2">
    <source>
        <dbReference type="Pfam" id="PF01693"/>
    </source>
</evidence>
<evidence type="ECO:0000313" key="3">
    <source>
        <dbReference type="EMBL" id="KAG1806127.1"/>
    </source>
</evidence>
<dbReference type="EMBL" id="JABBWG010000048">
    <property type="protein sequence ID" value="KAG1806127.1"/>
    <property type="molecule type" value="Genomic_DNA"/>
</dbReference>
<dbReference type="Proteomes" id="UP000807769">
    <property type="component" value="Unassembled WGS sequence"/>
</dbReference>
<dbReference type="InterPro" id="IPR011320">
    <property type="entry name" value="RNase_H1_N"/>
</dbReference>
<dbReference type="Pfam" id="PF01693">
    <property type="entry name" value="Cauli_VI"/>
    <property type="match status" value="1"/>
</dbReference>
<feature type="domain" description="Ribonuclease H1 N-terminal" evidence="2">
    <location>
        <begin position="141"/>
        <end position="174"/>
    </location>
</feature>
<evidence type="ECO:0000256" key="1">
    <source>
        <dbReference type="SAM" id="MobiDB-lite"/>
    </source>
</evidence>
<accession>A0A9P7J747</accession>
<dbReference type="Gene3D" id="3.40.970.10">
    <property type="entry name" value="Ribonuclease H1, N-terminal domain"/>
    <property type="match status" value="1"/>
</dbReference>
<name>A0A9P7J747_9AGAM</name>
<protein>
    <recommendedName>
        <fullName evidence="2">Ribonuclease H1 N-terminal domain-containing protein</fullName>
    </recommendedName>
</protein>
<dbReference type="InterPro" id="IPR037056">
    <property type="entry name" value="RNase_H1_N_sf"/>
</dbReference>
<dbReference type="RefSeq" id="XP_041187648.1">
    <property type="nucleotide sequence ID" value="XM_041333484.1"/>
</dbReference>
<keyword evidence="4" id="KW-1185">Reference proteome</keyword>
<reference evidence="3" key="1">
    <citation type="journal article" date="2020" name="New Phytol.">
        <title>Comparative genomics reveals dynamic genome evolution in host specialist ectomycorrhizal fungi.</title>
        <authorList>
            <person name="Lofgren L.A."/>
            <person name="Nguyen N.H."/>
            <person name="Vilgalys R."/>
            <person name="Ruytinx J."/>
            <person name="Liao H.L."/>
            <person name="Branco S."/>
            <person name="Kuo A."/>
            <person name="LaButti K."/>
            <person name="Lipzen A."/>
            <person name="Andreopoulos W."/>
            <person name="Pangilinan J."/>
            <person name="Riley R."/>
            <person name="Hundley H."/>
            <person name="Na H."/>
            <person name="Barry K."/>
            <person name="Grigoriev I.V."/>
            <person name="Stajich J.E."/>
            <person name="Kennedy P.G."/>
        </authorList>
    </citation>
    <scope>NUCLEOTIDE SEQUENCE</scope>
    <source>
        <strain evidence="3">MN1</strain>
    </source>
</reference>
<organism evidence="3 4">
    <name type="scientific">Suillus subaureus</name>
    <dbReference type="NCBI Taxonomy" id="48587"/>
    <lineage>
        <taxon>Eukaryota</taxon>
        <taxon>Fungi</taxon>
        <taxon>Dikarya</taxon>
        <taxon>Basidiomycota</taxon>
        <taxon>Agaricomycotina</taxon>
        <taxon>Agaricomycetes</taxon>
        <taxon>Agaricomycetidae</taxon>
        <taxon>Boletales</taxon>
        <taxon>Suillineae</taxon>
        <taxon>Suillaceae</taxon>
        <taxon>Suillus</taxon>
    </lineage>
</organism>